<proteinExistence type="predicted"/>
<name>A0A0H2RKC1_9AGAM</name>
<evidence type="ECO:0000313" key="2">
    <source>
        <dbReference type="EMBL" id="KLO05256.1"/>
    </source>
</evidence>
<reference evidence="2 3" key="1">
    <citation type="submission" date="2015-04" db="EMBL/GenBank/DDBJ databases">
        <title>Complete genome sequence of Schizopora paradoxa KUC8140, a cosmopolitan wood degrader in East Asia.</title>
        <authorList>
            <consortium name="DOE Joint Genome Institute"/>
            <person name="Min B."/>
            <person name="Park H."/>
            <person name="Jang Y."/>
            <person name="Kim J.-J."/>
            <person name="Kim K.H."/>
            <person name="Pangilinan J."/>
            <person name="Lipzen A."/>
            <person name="Riley R."/>
            <person name="Grigoriev I.V."/>
            <person name="Spatafora J.W."/>
            <person name="Choi I.-G."/>
        </authorList>
    </citation>
    <scope>NUCLEOTIDE SEQUENCE [LARGE SCALE GENOMIC DNA]</scope>
    <source>
        <strain evidence="2 3">KUC8140</strain>
    </source>
</reference>
<evidence type="ECO:0000313" key="3">
    <source>
        <dbReference type="Proteomes" id="UP000053477"/>
    </source>
</evidence>
<feature type="region of interest" description="Disordered" evidence="1">
    <location>
        <begin position="283"/>
        <end position="310"/>
    </location>
</feature>
<keyword evidence="3" id="KW-1185">Reference proteome</keyword>
<protein>
    <submittedName>
        <fullName evidence="2">Uncharacterized protein</fullName>
    </submittedName>
</protein>
<organism evidence="2 3">
    <name type="scientific">Schizopora paradoxa</name>
    <dbReference type="NCBI Taxonomy" id="27342"/>
    <lineage>
        <taxon>Eukaryota</taxon>
        <taxon>Fungi</taxon>
        <taxon>Dikarya</taxon>
        <taxon>Basidiomycota</taxon>
        <taxon>Agaricomycotina</taxon>
        <taxon>Agaricomycetes</taxon>
        <taxon>Hymenochaetales</taxon>
        <taxon>Schizoporaceae</taxon>
        <taxon>Schizopora</taxon>
    </lineage>
</organism>
<evidence type="ECO:0000256" key="1">
    <source>
        <dbReference type="SAM" id="MobiDB-lite"/>
    </source>
</evidence>
<gene>
    <name evidence="2" type="ORF">SCHPADRAFT_896401</name>
</gene>
<sequence length="394" mass="44619">MSSQTGPWMLIPNNSIITIASDNTDDDNDVHRLHTRRDPIEATSLSGPPAIKITSSPAIVRRRSSFSGIAPAFNMTRFAEPSSLLQENRSTDDLRYRGTAITRAKCEHPHSVQTLLRSKIKEVQVYVRKTRQAFREVDDQLPGLDALPKGVQEEWTNIMKVKSKIFEDTLAGSRILAMTGHQIISDFLDTVLPHLLSESNAKDKKIKALEHYDEEMKKGKDFAENVERAFSDLQNRIAKFKGLCARFTSKLKDNIKASGRELAKLKSCFRTVRNCFSRILSRRPQRPKSPLTNHGGEETSTSSTATDTQRTEKAITVFKEKADAVSTNVAELNTLWSLMVLEWHTVKTSLRFTKDSKQWMNESVLDTKLDDMRLRYRTLQECLEGYAMALLPTG</sequence>
<accession>A0A0H2RKC1</accession>
<feature type="compositionally biased region" description="Low complexity" evidence="1">
    <location>
        <begin position="298"/>
        <end position="308"/>
    </location>
</feature>
<dbReference type="AlphaFoldDB" id="A0A0H2RKC1"/>
<dbReference type="EMBL" id="KQ086336">
    <property type="protein sequence ID" value="KLO05256.1"/>
    <property type="molecule type" value="Genomic_DNA"/>
</dbReference>
<dbReference type="InParanoid" id="A0A0H2RKC1"/>
<dbReference type="Proteomes" id="UP000053477">
    <property type="component" value="Unassembled WGS sequence"/>
</dbReference>